<protein>
    <submittedName>
        <fullName evidence="1">Uncharacterized protein</fullName>
    </submittedName>
</protein>
<dbReference type="RefSeq" id="WP_136126437.1">
    <property type="nucleotide sequence ID" value="NZ_QXNE01000015.1"/>
</dbReference>
<organism evidence="1 2">
    <name type="scientific">Rodentibacter pneumotropicus</name>
    <dbReference type="NCBI Taxonomy" id="758"/>
    <lineage>
        <taxon>Bacteria</taxon>
        <taxon>Pseudomonadati</taxon>
        <taxon>Pseudomonadota</taxon>
        <taxon>Gammaproteobacteria</taxon>
        <taxon>Pasteurellales</taxon>
        <taxon>Pasteurellaceae</taxon>
        <taxon>Rodentibacter</taxon>
    </lineage>
</organism>
<accession>A0A3S4Y1J4</accession>
<proteinExistence type="predicted"/>
<reference evidence="1 2" key="1">
    <citation type="submission" date="2018-12" db="EMBL/GenBank/DDBJ databases">
        <authorList>
            <consortium name="Pathogen Informatics"/>
        </authorList>
    </citation>
    <scope>NUCLEOTIDE SEQUENCE [LARGE SCALE GENOMIC DNA]</scope>
    <source>
        <strain evidence="1 2">NCTC8284</strain>
    </source>
</reference>
<evidence type="ECO:0000313" key="1">
    <source>
        <dbReference type="EMBL" id="VEH66675.1"/>
    </source>
</evidence>
<dbReference type="EMBL" id="LR134405">
    <property type="protein sequence ID" value="VEH66675.1"/>
    <property type="molecule type" value="Genomic_DNA"/>
</dbReference>
<name>A0A3S4Y1J4_9PAST</name>
<dbReference type="Proteomes" id="UP000278733">
    <property type="component" value="Chromosome"/>
</dbReference>
<sequence>MFNKISKNLRAVVALPFVIVAMGLLLLYWFFISINRTLVYVISFLVTIGHFIYHGEWKWNVILEEIYDDLWRLWWD</sequence>
<evidence type="ECO:0000313" key="2">
    <source>
        <dbReference type="Proteomes" id="UP000278733"/>
    </source>
</evidence>
<dbReference type="AlphaFoldDB" id="A0A3S4Y1J4"/>
<gene>
    <name evidence="1" type="ORF">NCTC8284_01848</name>
</gene>
<dbReference type="KEGG" id="rpne:NCTC8284_01848"/>